<keyword evidence="2" id="KW-1185">Reference proteome</keyword>
<dbReference type="Proteomes" id="UP000016569">
    <property type="component" value="Unassembled WGS sequence"/>
</dbReference>
<evidence type="ECO:0000313" key="2">
    <source>
        <dbReference type="Proteomes" id="UP000016569"/>
    </source>
</evidence>
<evidence type="ECO:0000313" key="1">
    <source>
        <dbReference type="EMBL" id="GAD58601.1"/>
    </source>
</evidence>
<sequence length="113" mass="11862">MGIDFIRAASGKPYVKRWAKGHERARTPGLFDIQFGAETKIVTAALSSEAQPGTKVILQRCGTEVMVFEGLKSVGKLLDPPASVSAALDASHGLTPGVIDRVGGLGHTAEISF</sequence>
<dbReference type="RefSeq" id="WP_021696697.1">
    <property type="nucleotide sequence ID" value="NZ_BATC01000009.1"/>
</dbReference>
<protein>
    <submittedName>
        <fullName evidence="1">Uncharacterized protein</fullName>
    </submittedName>
</protein>
<name>A0A8E0KIY7_9CAUL</name>
<comment type="caution">
    <text evidence="1">The sequence shown here is derived from an EMBL/GenBank/DDBJ whole genome shotgun (WGS) entry which is preliminary data.</text>
</comment>
<dbReference type="AlphaFoldDB" id="A0A8E0KIY7"/>
<accession>A0A8E0KIY7</accession>
<organism evidence="1 2">
    <name type="scientific">Brevundimonas abyssalis TAR-001</name>
    <dbReference type="NCBI Taxonomy" id="1391729"/>
    <lineage>
        <taxon>Bacteria</taxon>
        <taxon>Pseudomonadati</taxon>
        <taxon>Pseudomonadota</taxon>
        <taxon>Alphaproteobacteria</taxon>
        <taxon>Caulobacterales</taxon>
        <taxon>Caulobacteraceae</taxon>
        <taxon>Brevundimonas</taxon>
    </lineage>
</organism>
<gene>
    <name evidence="1" type="ORF">MBEBAB_0851</name>
</gene>
<proteinExistence type="predicted"/>
<dbReference type="EMBL" id="BATC01000009">
    <property type="protein sequence ID" value="GAD58601.1"/>
    <property type="molecule type" value="Genomic_DNA"/>
</dbReference>
<reference evidence="2" key="1">
    <citation type="journal article" date="2013" name="Genome Announc.">
        <title>Draft Genome Sequence of the Dimorphic Prosthecate Bacterium Brevundimonas abyssalis TAR-001T.</title>
        <authorList>
            <person name="Tsubouchi T."/>
            <person name="Nishi S."/>
            <person name="Usui K."/>
            <person name="Shimane Y."/>
            <person name="Takaki Y."/>
            <person name="Maruyama T."/>
            <person name="Hatada Y."/>
        </authorList>
    </citation>
    <scope>NUCLEOTIDE SEQUENCE [LARGE SCALE GENOMIC DNA]</scope>
    <source>
        <strain evidence="2">TAR-001</strain>
    </source>
</reference>
<dbReference type="OrthoDB" id="7433274at2"/>